<dbReference type="Pfam" id="PF00005">
    <property type="entry name" value="ABC_tran"/>
    <property type="match status" value="1"/>
</dbReference>
<dbReference type="InterPro" id="IPR003439">
    <property type="entry name" value="ABC_transporter-like_ATP-bd"/>
</dbReference>
<dbReference type="EMBL" id="AZDZ01000022">
    <property type="protein sequence ID" value="KRK78584.1"/>
    <property type="molecule type" value="Genomic_DNA"/>
</dbReference>
<dbReference type="SMART" id="SM00382">
    <property type="entry name" value="AAA"/>
    <property type="match status" value="1"/>
</dbReference>
<evidence type="ECO:0000313" key="7">
    <source>
        <dbReference type="EMBL" id="KRK78584.1"/>
    </source>
</evidence>
<keyword evidence="4" id="KW-0067">ATP-binding</keyword>
<name>A0A0R1K5R7_9LACO</name>
<dbReference type="AlphaFoldDB" id="A0A0R1K5R7"/>
<dbReference type="EC" id="7.6.2.9" evidence="5"/>
<evidence type="ECO:0000256" key="5">
    <source>
        <dbReference type="ARBA" id="ARBA00066388"/>
    </source>
</evidence>
<accession>A0A0R1K5R7</accession>
<dbReference type="eggNOG" id="COG1125">
    <property type="taxonomic scope" value="Bacteria"/>
</dbReference>
<dbReference type="GO" id="GO:0016887">
    <property type="term" value="F:ATP hydrolysis activity"/>
    <property type="evidence" value="ECO:0007669"/>
    <property type="project" value="InterPro"/>
</dbReference>
<dbReference type="Proteomes" id="UP000051248">
    <property type="component" value="Unassembled WGS sequence"/>
</dbReference>
<protein>
    <recommendedName>
        <fullName evidence="5">ABC-type quaternary amine transporter</fullName>
        <ecNumber evidence="5">7.6.2.9</ecNumber>
    </recommendedName>
</protein>
<dbReference type="PANTHER" id="PTHR43117:SF4">
    <property type="entry name" value="OSMOPROTECTANT IMPORT ATP-BINDING PROTEIN OSMV"/>
    <property type="match status" value="1"/>
</dbReference>
<dbReference type="PROSITE" id="PS00211">
    <property type="entry name" value="ABC_TRANSPORTER_1"/>
    <property type="match status" value="1"/>
</dbReference>
<dbReference type="GO" id="GO:0005524">
    <property type="term" value="F:ATP binding"/>
    <property type="evidence" value="ECO:0007669"/>
    <property type="project" value="UniProtKB-KW"/>
</dbReference>
<dbReference type="PANTHER" id="PTHR43117">
    <property type="entry name" value="OSMOPROTECTANT IMPORT ATP-BINDING PROTEIN OSMV"/>
    <property type="match status" value="1"/>
</dbReference>
<dbReference type="PATRIC" id="fig|1423775.4.peg.2401"/>
<feature type="domain" description="ABC transporter" evidence="6">
    <location>
        <begin position="2"/>
        <end position="238"/>
    </location>
</feature>
<dbReference type="InterPro" id="IPR017871">
    <property type="entry name" value="ABC_transporter-like_CS"/>
</dbReference>
<evidence type="ECO:0000256" key="2">
    <source>
        <dbReference type="ARBA" id="ARBA00022448"/>
    </source>
</evidence>
<evidence type="ECO:0000256" key="1">
    <source>
        <dbReference type="ARBA" id="ARBA00005417"/>
    </source>
</evidence>
<dbReference type="PROSITE" id="PS50893">
    <property type="entry name" value="ABC_TRANSPORTER_2"/>
    <property type="match status" value="1"/>
</dbReference>
<dbReference type="SUPFAM" id="SSF52540">
    <property type="entry name" value="P-loop containing nucleoside triphosphate hydrolases"/>
    <property type="match status" value="1"/>
</dbReference>
<keyword evidence="2" id="KW-0813">Transport</keyword>
<sequence>MIEFKNVYKKYENNNNTAINDLNLQIKDGDFFVLVGPSGSGKTTTLKMINRLIKQTSGEITIDGKNIDDFNLQEMRLQMGYVLQNIALFPNMTIEDNITIQPESLKWSKEKRHQVAWDLLEKVGLDPDKYAKRLPNELSGGEQQRVGIVRALASNPKIVLMDEPFSALDPISRNQLQELVLKLHAEMNMTFVFVTHDMNEAVRLGNTIAIMRLGHLEQIGTRDEIVHNPKNNFVNGFFKNQQNDDKKLKLIIDSQDCQQVDRQQADLSEEDNVSDLAGLLKIQDFVLVKSSDERVWKLTTQSLLNYLARDGE</sequence>
<gene>
    <name evidence="7" type="ORF">FD03_GL002360</name>
</gene>
<dbReference type="InterPro" id="IPR003593">
    <property type="entry name" value="AAA+_ATPase"/>
</dbReference>
<dbReference type="FunFam" id="3.40.50.300:FF:000425">
    <property type="entry name" value="Probable ABC transporter, ATP-binding subunit"/>
    <property type="match status" value="1"/>
</dbReference>
<organism evidence="7 8">
    <name type="scientific">Companilactobacillus nodensis DSM 19682 = JCM 14932 = NBRC 107160</name>
    <dbReference type="NCBI Taxonomy" id="1423775"/>
    <lineage>
        <taxon>Bacteria</taxon>
        <taxon>Bacillati</taxon>
        <taxon>Bacillota</taxon>
        <taxon>Bacilli</taxon>
        <taxon>Lactobacillales</taxon>
        <taxon>Lactobacillaceae</taxon>
        <taxon>Companilactobacillus</taxon>
    </lineage>
</organism>
<comment type="caution">
    <text evidence="7">The sequence shown here is derived from an EMBL/GenBank/DDBJ whole genome shotgun (WGS) entry which is preliminary data.</text>
</comment>
<dbReference type="GO" id="GO:0015418">
    <property type="term" value="F:ABC-type quaternary ammonium compound transporting activity"/>
    <property type="evidence" value="ECO:0007669"/>
    <property type="project" value="UniProtKB-EC"/>
</dbReference>
<keyword evidence="3" id="KW-0547">Nucleotide-binding</keyword>
<evidence type="ECO:0000256" key="4">
    <source>
        <dbReference type="ARBA" id="ARBA00022840"/>
    </source>
</evidence>
<dbReference type="Gene3D" id="3.40.50.300">
    <property type="entry name" value="P-loop containing nucleotide triphosphate hydrolases"/>
    <property type="match status" value="1"/>
</dbReference>
<reference evidence="7 8" key="1">
    <citation type="journal article" date="2015" name="Genome Announc.">
        <title>Expanding the biotechnology potential of lactobacilli through comparative genomics of 213 strains and associated genera.</title>
        <authorList>
            <person name="Sun Z."/>
            <person name="Harris H.M."/>
            <person name="McCann A."/>
            <person name="Guo C."/>
            <person name="Argimon S."/>
            <person name="Zhang W."/>
            <person name="Yang X."/>
            <person name="Jeffery I.B."/>
            <person name="Cooney J.C."/>
            <person name="Kagawa T.F."/>
            <person name="Liu W."/>
            <person name="Song Y."/>
            <person name="Salvetti E."/>
            <person name="Wrobel A."/>
            <person name="Rasinkangas P."/>
            <person name="Parkhill J."/>
            <person name="Rea M.C."/>
            <person name="O'Sullivan O."/>
            <person name="Ritari J."/>
            <person name="Douillard F.P."/>
            <person name="Paul Ross R."/>
            <person name="Yang R."/>
            <person name="Briner A.E."/>
            <person name="Felis G.E."/>
            <person name="de Vos W.M."/>
            <person name="Barrangou R."/>
            <person name="Klaenhammer T.R."/>
            <person name="Caufield P.W."/>
            <person name="Cui Y."/>
            <person name="Zhang H."/>
            <person name="O'Toole P.W."/>
        </authorList>
    </citation>
    <scope>NUCLEOTIDE SEQUENCE [LARGE SCALE GENOMIC DNA]</scope>
    <source>
        <strain evidence="7 8">DSM 19682</strain>
    </source>
</reference>
<evidence type="ECO:0000256" key="3">
    <source>
        <dbReference type="ARBA" id="ARBA00022741"/>
    </source>
</evidence>
<evidence type="ECO:0000259" key="6">
    <source>
        <dbReference type="PROSITE" id="PS50893"/>
    </source>
</evidence>
<dbReference type="OrthoDB" id="9802264at2"/>
<evidence type="ECO:0000313" key="8">
    <source>
        <dbReference type="Proteomes" id="UP000051248"/>
    </source>
</evidence>
<keyword evidence="8" id="KW-1185">Reference proteome</keyword>
<comment type="similarity">
    <text evidence="1">Belongs to the ABC transporter superfamily.</text>
</comment>
<dbReference type="RefSeq" id="WP_025023897.1">
    <property type="nucleotide sequence ID" value="NZ_AZDZ01000022.1"/>
</dbReference>
<dbReference type="STRING" id="1423775.FD03_GL002360"/>
<proteinExistence type="inferred from homology"/>
<dbReference type="InterPro" id="IPR027417">
    <property type="entry name" value="P-loop_NTPase"/>
</dbReference>